<evidence type="ECO:0000256" key="13">
    <source>
        <dbReference type="ARBA" id="ARBA00033986"/>
    </source>
</evidence>
<dbReference type="Gene3D" id="3.50.50.60">
    <property type="entry name" value="FAD/NAD(P)-binding domain"/>
    <property type="match status" value="2"/>
</dbReference>
<keyword evidence="6" id="KW-0964">Secreted</keyword>
<dbReference type="AlphaFoldDB" id="A0A8H5CYR9"/>
<dbReference type="PANTHER" id="PTHR11552:SF201">
    <property type="entry name" value="GLUCOSE-METHANOL-CHOLINE OXIDOREDUCTASE N-TERMINAL DOMAIN-CONTAINING PROTEIN"/>
    <property type="match status" value="1"/>
</dbReference>
<gene>
    <name evidence="20" type="ORF">D9756_008783</name>
</gene>
<evidence type="ECO:0000256" key="7">
    <source>
        <dbReference type="ARBA" id="ARBA00022630"/>
    </source>
</evidence>
<evidence type="ECO:0000256" key="15">
    <source>
        <dbReference type="ARBA" id="ARBA00034029"/>
    </source>
</evidence>
<dbReference type="EMBL" id="JAACJO010000016">
    <property type="protein sequence ID" value="KAF5349538.1"/>
    <property type="molecule type" value="Genomic_DNA"/>
</dbReference>
<comment type="subcellular location">
    <subcellularLocation>
        <location evidence="2">Secreted</location>
    </subcellularLocation>
</comment>
<evidence type="ECO:0000256" key="14">
    <source>
        <dbReference type="ARBA" id="ARBA00034010"/>
    </source>
</evidence>
<dbReference type="Proteomes" id="UP000559027">
    <property type="component" value="Unassembled WGS sequence"/>
</dbReference>
<evidence type="ECO:0000259" key="19">
    <source>
        <dbReference type="Pfam" id="PF05199"/>
    </source>
</evidence>
<dbReference type="OrthoDB" id="269227at2759"/>
<evidence type="ECO:0000256" key="5">
    <source>
        <dbReference type="ARBA" id="ARBA00013177"/>
    </source>
</evidence>
<sequence length="1127" mass="123140">MLSQTIKYRNLLAFALLGIHAAFGAVLFQTPEDLPRDTDYDFIIAGGGTAGGVVAARLAENKHWKVLVIEAGRSNRDVFQTRVPGLMGQLTGTDVDWNYTTTPNPNGLASHYPRAHMLGGCSSHNGMVYTRGSRDDWDQWAHIVEDDDLSWDNMMPFMLKAERLVVDSTNQPEEDHIDPSVHSTNGKLPVTTGFDVHPINDMLLQVTKEAPDDFPFLLDMNAGKPIGISWNLFSIDGKGERSSASTAYVEPSKDNLHVLLNTYVTRLVPVRNGTDFRGVEFAANVHSKRKRLVAKKEVIVAGGVFGSPQMLLNSGIGDREELELVGVKTLLNNPSVGKNFTDQVYSLGIYNTTIQNTDFDMDTALAQWNESRTGPLALPIHLKNQVIWIRLPDDAPPFSEGGFVDPSPGPNAPHIEVYATQISTTLPTSNISQIPPPPDCQRIPHFSEEFAVNLQIVNLHAASRGSVTLASSDPFAHPIINLNLLSEPVDLAIMREAHRTVRKLLSAPVFKDSIFDSLYPASNVTTDDELDAFIKSAAGPYLHGGCSASMSPAVPIGGSLIPIIGSREQEGCVWSTRLLFQPYRADIHKLPCMRLQSERANEDIFATRPPGAFRVLAKSQVDWNYTTIPQPGLNGRTVGYTRGRLLGGCSSYNGLWYTRGSRDDWDRWASITEDERLKWDNMLPYLLKSEKWTIDSEGQSEYDHFDPSVHGYDGPVSVTAPYSHHPMNDMLLEAATELDSEFPFKLDINDGRPIGVGWKQCTIDNRAERSSSATAYLANAGDNVHILLNTYVTRIIPSKADARDFRTVELAADAGSPRKYLKARKEVILSGGVIGTPHILLRSGIGNREELKAAGIQPLLDNPSVGKNLTDQVSTLVMFGTTIPTTDFDRNVAMEQWNVTRTGPMALPGPLNHAIVVRLPDNAMPFTKDMVIDQTGGKNSPHIEITLSQISSRSPTTTVDVPRSPSGQTQRTVQMLVVNLHPISRGFLGLNGSDLFAPPMIDFGLLSQESDLAILREAIRSARRLFSASVFKDFVSGTVLPPTNATADEDLNKYIRSAAAPYLHAVGSAAMSPRGASWGVVDSDFRVKGTTGLRIVDASVIPLPPSGHTQAPVYGIAELASALIAGL</sequence>
<evidence type="ECO:0000256" key="10">
    <source>
        <dbReference type="ARBA" id="ARBA00023002"/>
    </source>
</evidence>
<proteinExistence type="inferred from homology"/>
<keyword evidence="21" id="KW-1185">Reference proteome</keyword>
<comment type="similarity">
    <text evidence="3">Belongs to the GMC oxidoreductase family.</text>
</comment>
<dbReference type="SUPFAM" id="SSF54373">
    <property type="entry name" value="FAD-linked reductases, C-terminal domain"/>
    <property type="match status" value="2"/>
</dbReference>
<comment type="catalytic activity">
    <reaction evidence="16">
        <text>a pyranoside + acceptor = a pyranosid-3-ulose + reduced acceptor.</text>
        <dbReference type="EC" id="1.1.99.29"/>
    </reaction>
</comment>
<comment type="catalytic activity">
    <reaction evidence="15">
        <text>pyranose + acceptor = pyranos-3-ulose + reduced acceptor.</text>
        <dbReference type="EC" id="1.1.99.29"/>
    </reaction>
</comment>
<dbReference type="EC" id="1.1.99.29" evidence="5"/>
<feature type="domain" description="Glucose-methanol-choline oxidoreductase N-terminal" evidence="18">
    <location>
        <begin position="618"/>
        <end position="873"/>
    </location>
</feature>
<comment type="subunit">
    <text evidence="4">Monomer.</text>
</comment>
<comment type="function">
    <text evidence="12">Catalyzes the single-oxidation or sequential double oxidation reaction of carbohydrates primarily at carbon-2 and/or carbon-3 with the concomitant reduction of the flavin. The enzyme exhibits a broad sugar substrate specificity, oxidizing different aldopyranoses to the corresponding C-1, C-2, C-3 or C-1,2, C-2,3 and C-3,4 (di)dehydro sugars with substrate-specific regioselectivity. Accepts only a narrow range of electron acceptors such as substituted benzoquinones and complexed metal ions and reacts extremely slowly with O(2) as acceptor. May play a role in the natural recycling of plant matter by oxidizing all major monosaccharides in lignocellulose and by reducing quinone compounds or reactive radical species generated during lignin depolymerization.</text>
</comment>
<dbReference type="GO" id="GO:0050660">
    <property type="term" value="F:flavin adenine dinucleotide binding"/>
    <property type="evidence" value="ECO:0007669"/>
    <property type="project" value="InterPro"/>
</dbReference>
<evidence type="ECO:0000313" key="21">
    <source>
        <dbReference type="Proteomes" id="UP000559027"/>
    </source>
</evidence>
<comment type="catalytic activity">
    <reaction evidence="14">
        <text>pyranose + acceptor = pyranos-2,3-diulose + reduced acceptor.</text>
        <dbReference type="EC" id="1.1.99.29"/>
    </reaction>
</comment>
<dbReference type="InterPro" id="IPR007867">
    <property type="entry name" value="GMC_OxRtase_C"/>
</dbReference>
<dbReference type="InterPro" id="IPR000172">
    <property type="entry name" value="GMC_OxRdtase_N"/>
</dbReference>
<comment type="catalytic activity">
    <reaction evidence="17">
        <text>a pyranoside + acceptor = a pyranosid-3,4-diulose + reduced acceptor.</text>
        <dbReference type="EC" id="1.1.99.29"/>
    </reaction>
</comment>
<keyword evidence="11" id="KW-0325">Glycoprotein</keyword>
<dbReference type="InterPro" id="IPR012132">
    <property type="entry name" value="GMC_OxRdtase"/>
</dbReference>
<dbReference type="Gene3D" id="3.30.560.10">
    <property type="entry name" value="Glucose Oxidase, domain 3"/>
    <property type="match status" value="2"/>
</dbReference>
<protein>
    <recommendedName>
        <fullName evidence="5">pyranose dehydrogenase (acceptor)</fullName>
        <ecNumber evidence="5">1.1.99.29</ecNumber>
    </recommendedName>
</protein>
<comment type="catalytic activity">
    <reaction evidence="13">
        <text>pyranose + acceptor = pyranos-2-ulose + reduced acceptor.</text>
        <dbReference type="EC" id="1.1.99.29"/>
    </reaction>
</comment>
<evidence type="ECO:0000256" key="11">
    <source>
        <dbReference type="ARBA" id="ARBA00023180"/>
    </source>
</evidence>
<accession>A0A8H5CYR9</accession>
<evidence type="ECO:0000256" key="16">
    <source>
        <dbReference type="ARBA" id="ARBA00034050"/>
    </source>
</evidence>
<evidence type="ECO:0000256" key="9">
    <source>
        <dbReference type="ARBA" id="ARBA00022827"/>
    </source>
</evidence>
<feature type="domain" description="Glucose-methanol-choline oxidoreductase C-terminal" evidence="19">
    <location>
        <begin position="463"/>
        <end position="552"/>
    </location>
</feature>
<evidence type="ECO:0000259" key="18">
    <source>
        <dbReference type="Pfam" id="PF00732"/>
    </source>
</evidence>
<keyword evidence="9" id="KW-0274">FAD</keyword>
<evidence type="ECO:0000313" key="20">
    <source>
        <dbReference type="EMBL" id="KAF5349538.1"/>
    </source>
</evidence>
<evidence type="ECO:0000256" key="12">
    <source>
        <dbReference type="ARBA" id="ARBA00024699"/>
    </source>
</evidence>
<dbReference type="GO" id="GO:0005576">
    <property type="term" value="C:extracellular region"/>
    <property type="evidence" value="ECO:0007669"/>
    <property type="project" value="UniProtKB-SubCell"/>
</dbReference>
<evidence type="ECO:0000256" key="17">
    <source>
        <dbReference type="ARBA" id="ARBA00034059"/>
    </source>
</evidence>
<name>A0A8H5CYR9_9AGAR</name>
<keyword evidence="10" id="KW-0560">Oxidoreductase</keyword>
<keyword evidence="7" id="KW-0285">Flavoprotein</keyword>
<comment type="cofactor">
    <cofactor evidence="1">
        <name>FAD</name>
        <dbReference type="ChEBI" id="CHEBI:57692"/>
    </cofactor>
</comment>
<dbReference type="GO" id="GO:0033718">
    <property type="term" value="F:pyranose dehydrogenase (acceptor) activity"/>
    <property type="evidence" value="ECO:0007669"/>
    <property type="project" value="UniProtKB-EC"/>
</dbReference>
<dbReference type="SUPFAM" id="SSF51905">
    <property type="entry name" value="FAD/NAD(P)-binding domain"/>
    <property type="match status" value="2"/>
</dbReference>
<comment type="caution">
    <text evidence="20">The sequence shown here is derived from an EMBL/GenBank/DDBJ whole genome shotgun (WGS) entry which is preliminary data.</text>
</comment>
<evidence type="ECO:0000256" key="1">
    <source>
        <dbReference type="ARBA" id="ARBA00001974"/>
    </source>
</evidence>
<keyword evidence="8" id="KW-0732">Signal</keyword>
<dbReference type="InterPro" id="IPR036188">
    <property type="entry name" value="FAD/NAD-bd_sf"/>
</dbReference>
<feature type="domain" description="Glucose-methanol-choline oxidoreductase C-terminal" evidence="19">
    <location>
        <begin position="982"/>
        <end position="1117"/>
    </location>
</feature>
<evidence type="ECO:0000256" key="3">
    <source>
        <dbReference type="ARBA" id="ARBA00010790"/>
    </source>
</evidence>
<dbReference type="Pfam" id="PF00732">
    <property type="entry name" value="GMC_oxred_N"/>
    <property type="match status" value="2"/>
</dbReference>
<organism evidence="20 21">
    <name type="scientific">Leucocoprinus leucothites</name>
    <dbReference type="NCBI Taxonomy" id="201217"/>
    <lineage>
        <taxon>Eukaryota</taxon>
        <taxon>Fungi</taxon>
        <taxon>Dikarya</taxon>
        <taxon>Basidiomycota</taxon>
        <taxon>Agaricomycotina</taxon>
        <taxon>Agaricomycetes</taxon>
        <taxon>Agaricomycetidae</taxon>
        <taxon>Agaricales</taxon>
        <taxon>Agaricineae</taxon>
        <taxon>Agaricaceae</taxon>
        <taxon>Leucocoprinus</taxon>
    </lineage>
</organism>
<evidence type="ECO:0000256" key="8">
    <source>
        <dbReference type="ARBA" id="ARBA00022729"/>
    </source>
</evidence>
<feature type="domain" description="Glucose-methanol-choline oxidoreductase N-terminal" evidence="18">
    <location>
        <begin position="40"/>
        <end position="344"/>
    </location>
</feature>
<dbReference type="Pfam" id="PF05199">
    <property type="entry name" value="GMC_oxred_C"/>
    <property type="match status" value="2"/>
</dbReference>
<dbReference type="PANTHER" id="PTHR11552">
    <property type="entry name" value="GLUCOSE-METHANOL-CHOLINE GMC OXIDOREDUCTASE"/>
    <property type="match status" value="1"/>
</dbReference>
<evidence type="ECO:0000256" key="4">
    <source>
        <dbReference type="ARBA" id="ARBA00011245"/>
    </source>
</evidence>
<evidence type="ECO:0000256" key="6">
    <source>
        <dbReference type="ARBA" id="ARBA00022525"/>
    </source>
</evidence>
<reference evidence="20 21" key="1">
    <citation type="journal article" date="2020" name="ISME J.">
        <title>Uncovering the hidden diversity of litter-decomposition mechanisms in mushroom-forming fungi.</title>
        <authorList>
            <person name="Floudas D."/>
            <person name="Bentzer J."/>
            <person name="Ahren D."/>
            <person name="Johansson T."/>
            <person name="Persson P."/>
            <person name="Tunlid A."/>
        </authorList>
    </citation>
    <scope>NUCLEOTIDE SEQUENCE [LARGE SCALE GENOMIC DNA]</scope>
    <source>
        <strain evidence="20 21">CBS 146.42</strain>
    </source>
</reference>
<evidence type="ECO:0000256" key="2">
    <source>
        <dbReference type="ARBA" id="ARBA00004613"/>
    </source>
</evidence>